<dbReference type="InterPro" id="IPR052554">
    <property type="entry name" value="2-oxoglutarate_synth_KorC"/>
</dbReference>
<dbReference type="PANTHER" id="PTHR42730">
    <property type="entry name" value="2-OXOGLUTARATE SYNTHASE SUBUNIT KORC"/>
    <property type="match status" value="1"/>
</dbReference>
<name>M1Q196_9ZZZZ</name>
<evidence type="ECO:0000313" key="3">
    <source>
        <dbReference type="EMBL" id="AGF92992.1"/>
    </source>
</evidence>
<accession>M1Q196</accession>
<evidence type="ECO:0000256" key="1">
    <source>
        <dbReference type="ARBA" id="ARBA00023002"/>
    </source>
</evidence>
<evidence type="ECO:0000259" key="2">
    <source>
        <dbReference type="Pfam" id="PF01558"/>
    </source>
</evidence>
<organism evidence="3">
    <name type="scientific">uncultured organism</name>
    <dbReference type="NCBI Taxonomy" id="155900"/>
    <lineage>
        <taxon>unclassified sequences</taxon>
        <taxon>environmental samples</taxon>
    </lineage>
</organism>
<keyword evidence="1" id="KW-0560">Oxidoreductase</keyword>
<sequence>MQSYGPEARGGAARSEVVISDEEIGYCGLYQADYMMVMSQEAYEKYTSDIAEDAVLVLDPGLIKDTRHDYVGIPATEIAEEVGAKIVANIVMLGAFNEIGDLVPDEALEESVESSVPSRFKEMNLKALKRGKEEAEEVI</sequence>
<gene>
    <name evidence="3" type="ORF">FLSS-7_0001</name>
</gene>
<proteinExistence type="predicted"/>
<dbReference type="Pfam" id="PF01558">
    <property type="entry name" value="POR"/>
    <property type="match status" value="1"/>
</dbReference>
<dbReference type="Gene3D" id="3.40.920.10">
    <property type="entry name" value="Pyruvate-ferredoxin oxidoreductase, PFOR, domain III"/>
    <property type="match status" value="1"/>
</dbReference>
<feature type="domain" description="Pyruvate/ketoisovalerate oxidoreductase catalytic" evidence="2">
    <location>
        <begin position="2"/>
        <end position="132"/>
    </location>
</feature>
<dbReference type="SUPFAM" id="SSF53323">
    <property type="entry name" value="Pyruvate-ferredoxin oxidoreductase, PFOR, domain III"/>
    <property type="match status" value="1"/>
</dbReference>
<dbReference type="AlphaFoldDB" id="M1Q196"/>
<dbReference type="InterPro" id="IPR019752">
    <property type="entry name" value="Pyrv/ketoisovalerate_OxRed_cat"/>
</dbReference>
<dbReference type="EMBL" id="JX684079">
    <property type="protein sequence ID" value="AGF92992.1"/>
    <property type="molecule type" value="Genomic_DNA"/>
</dbReference>
<dbReference type="InterPro" id="IPR002869">
    <property type="entry name" value="Pyrv_flavodox_OxRed_cen"/>
</dbReference>
<dbReference type="GO" id="GO:0016903">
    <property type="term" value="F:oxidoreductase activity, acting on the aldehyde or oxo group of donors"/>
    <property type="evidence" value="ECO:0007669"/>
    <property type="project" value="InterPro"/>
</dbReference>
<protein>
    <submittedName>
        <fullName evidence="3">2-oxoglutarate ferredoxin oxidoreductase subunit gamma</fullName>
    </submittedName>
</protein>
<dbReference type="PANTHER" id="PTHR42730:SF1">
    <property type="entry name" value="2-OXOGLUTARATE SYNTHASE SUBUNIT KORC"/>
    <property type="match status" value="1"/>
</dbReference>
<reference evidence="3" key="1">
    <citation type="journal article" date="2013" name="Syst. Appl. Microbiol.">
        <title>New insights into the archaeal diversity of a hypersaline microbial mat obtained by a metagenomic approach.</title>
        <authorList>
            <person name="Lopez-Lopez A."/>
            <person name="Richter M."/>
            <person name="Pena A."/>
            <person name="Tamames J."/>
            <person name="Rossello-Mora R."/>
        </authorList>
    </citation>
    <scope>NUCLEOTIDE SEQUENCE</scope>
</reference>